<proteinExistence type="predicted"/>
<dbReference type="Proteomes" id="UP000037069">
    <property type="component" value="Unassembled WGS sequence"/>
</dbReference>
<evidence type="ECO:0000313" key="2">
    <source>
        <dbReference type="Proteomes" id="UP000037069"/>
    </source>
</evidence>
<dbReference type="OrthoDB" id="8043478at2759"/>
<organism evidence="1 2">
    <name type="scientific">Lucilia cuprina</name>
    <name type="common">Green bottle fly</name>
    <name type="synonym">Australian sheep blowfly</name>
    <dbReference type="NCBI Taxonomy" id="7375"/>
    <lineage>
        <taxon>Eukaryota</taxon>
        <taxon>Metazoa</taxon>
        <taxon>Ecdysozoa</taxon>
        <taxon>Arthropoda</taxon>
        <taxon>Hexapoda</taxon>
        <taxon>Insecta</taxon>
        <taxon>Pterygota</taxon>
        <taxon>Neoptera</taxon>
        <taxon>Endopterygota</taxon>
        <taxon>Diptera</taxon>
        <taxon>Brachycera</taxon>
        <taxon>Muscomorpha</taxon>
        <taxon>Oestroidea</taxon>
        <taxon>Calliphoridae</taxon>
        <taxon>Luciliinae</taxon>
        <taxon>Lucilia</taxon>
    </lineage>
</organism>
<name>A0A0L0C507_LUCCU</name>
<sequence>MVLKQEWTYEILEFKSKTSNTDWIDLEYKLERIGRGKFGISGFLHIKQDVYDDYTVGINLERSSYRAGPFMRHPMSVDNITLTEAMNTLYKDILMDTLQNCSVNAPFFEDKFEAPLTARMVEVSKCIVSTENLPSILMAGYYKMRTGFYGENNGYVESLTLVETTK</sequence>
<reference evidence="1 2" key="1">
    <citation type="journal article" date="2015" name="Nat. Commun.">
        <title>Lucilia cuprina genome unlocks parasitic fly biology to underpin future interventions.</title>
        <authorList>
            <person name="Anstead C.A."/>
            <person name="Korhonen P.K."/>
            <person name="Young N.D."/>
            <person name="Hall R.S."/>
            <person name="Jex A.R."/>
            <person name="Murali S.C."/>
            <person name="Hughes D.S."/>
            <person name="Lee S.F."/>
            <person name="Perry T."/>
            <person name="Stroehlein A.J."/>
            <person name="Ansell B.R."/>
            <person name="Breugelmans B."/>
            <person name="Hofmann A."/>
            <person name="Qu J."/>
            <person name="Dugan S."/>
            <person name="Lee S.L."/>
            <person name="Chao H."/>
            <person name="Dinh H."/>
            <person name="Han Y."/>
            <person name="Doddapaneni H.V."/>
            <person name="Worley K.C."/>
            <person name="Muzny D.M."/>
            <person name="Ioannidis P."/>
            <person name="Waterhouse R.M."/>
            <person name="Zdobnov E.M."/>
            <person name="James P.J."/>
            <person name="Bagnall N.H."/>
            <person name="Kotze A.C."/>
            <person name="Gibbs R.A."/>
            <person name="Richards S."/>
            <person name="Batterham P."/>
            <person name="Gasser R.B."/>
        </authorList>
    </citation>
    <scope>NUCLEOTIDE SEQUENCE [LARGE SCALE GENOMIC DNA]</scope>
    <source>
        <strain evidence="1 2">LS</strain>
        <tissue evidence="1">Full body</tissue>
    </source>
</reference>
<accession>A0A0L0C507</accession>
<keyword evidence="2" id="KW-1185">Reference proteome</keyword>
<comment type="caution">
    <text evidence="1">The sequence shown here is derived from an EMBL/GenBank/DDBJ whole genome shotgun (WGS) entry which is preliminary data.</text>
</comment>
<evidence type="ECO:0000313" key="1">
    <source>
        <dbReference type="EMBL" id="KNC27331.1"/>
    </source>
</evidence>
<dbReference type="AlphaFoldDB" id="A0A0L0C507"/>
<protein>
    <submittedName>
        <fullName evidence="1">Uncharacterized protein</fullName>
    </submittedName>
</protein>
<gene>
    <name evidence="1" type="ORF">FF38_07244</name>
</gene>
<dbReference type="EMBL" id="JRES01000910">
    <property type="protein sequence ID" value="KNC27331.1"/>
    <property type="molecule type" value="Genomic_DNA"/>
</dbReference>
<dbReference type="PANTHER" id="PTHR21112:SF0">
    <property type="entry name" value="CHEMOSENSORY PROTEIN A 29A-RELATED"/>
    <property type="match status" value="1"/>
</dbReference>
<dbReference type="PANTHER" id="PTHR21112">
    <property type="entry name" value="CHEMOSENSORY PROTEIN A 29A-RELATED"/>
    <property type="match status" value="1"/>
</dbReference>